<sequence length="220" mass="24752">MMETETGSQFYPWSNSMSIHIHRIYTRAGDQGSTALAGGVQVSKSSLEVESYGESDELISFLGVVRAYATDPRTRPSAKIAAETDEIFRKVQNILYEAGAVLASAKPPVAEAQTYDATADPRITFLEERIDRYREMFDAIDGFTIPGDCMLGAHAHVARTVCRRWERVLVRRNELSPIDPWVLAYANRLSDYLFAYTRWITALLSTQEELWKGPEAAPEH</sequence>
<reference evidence="6 7" key="1">
    <citation type="submission" date="2018-02" db="EMBL/GenBank/DDBJ databases">
        <title>Comparative genomes isolates from brazilian mangrove.</title>
        <authorList>
            <person name="Araujo J.E."/>
            <person name="Taketani R.G."/>
            <person name="Silva M.C.P."/>
            <person name="Loureco M.V."/>
            <person name="Andreote F.D."/>
        </authorList>
    </citation>
    <scope>NUCLEOTIDE SEQUENCE [LARGE SCALE GENOMIC DNA]</scope>
    <source>
        <strain evidence="6 7">HEX-2 MGV</strain>
    </source>
</reference>
<dbReference type="GO" id="GO:0009236">
    <property type="term" value="P:cobalamin biosynthetic process"/>
    <property type="evidence" value="ECO:0007669"/>
    <property type="project" value="UniProtKB-UniRule"/>
</dbReference>
<dbReference type="Gene3D" id="1.20.1200.10">
    <property type="entry name" value="Cobalamin adenosyltransferase-like"/>
    <property type="match status" value="1"/>
</dbReference>
<evidence type="ECO:0000256" key="4">
    <source>
        <dbReference type="RuleBase" id="RU366026"/>
    </source>
</evidence>
<name>A0A2S8F1F4_9BACT</name>
<organism evidence="6 7">
    <name type="scientific">Blastopirellula marina</name>
    <dbReference type="NCBI Taxonomy" id="124"/>
    <lineage>
        <taxon>Bacteria</taxon>
        <taxon>Pseudomonadati</taxon>
        <taxon>Planctomycetota</taxon>
        <taxon>Planctomycetia</taxon>
        <taxon>Pirellulales</taxon>
        <taxon>Pirellulaceae</taxon>
        <taxon>Blastopirellula</taxon>
    </lineage>
</organism>
<dbReference type="InterPro" id="IPR029499">
    <property type="entry name" value="PduO-typ"/>
</dbReference>
<evidence type="ECO:0000313" key="7">
    <source>
        <dbReference type="Proteomes" id="UP000240009"/>
    </source>
</evidence>
<dbReference type="GO" id="GO:0008817">
    <property type="term" value="F:corrinoid adenosyltransferase activity"/>
    <property type="evidence" value="ECO:0007669"/>
    <property type="project" value="UniProtKB-UniRule"/>
</dbReference>
<proteinExistence type="inferred from homology"/>
<dbReference type="NCBIfam" id="TIGR00636">
    <property type="entry name" value="PduO_Nterm"/>
    <property type="match status" value="1"/>
</dbReference>
<dbReference type="GO" id="GO:0005524">
    <property type="term" value="F:ATP binding"/>
    <property type="evidence" value="ECO:0007669"/>
    <property type="project" value="UniProtKB-UniRule"/>
</dbReference>
<evidence type="ECO:0000313" key="6">
    <source>
        <dbReference type="EMBL" id="PQO25963.1"/>
    </source>
</evidence>
<comment type="catalytic activity">
    <reaction evidence="4">
        <text>2 cob(II)yrinate a,c diamide + reduced [electron-transfer flavoprotein] + 2 ATP = 2 adenosylcob(III)yrinate a,c-diamide + 2 triphosphate + oxidized [electron-transfer flavoprotein] + 3 H(+)</text>
        <dbReference type="Rhea" id="RHEA:11528"/>
        <dbReference type="Rhea" id="RHEA-COMP:10685"/>
        <dbReference type="Rhea" id="RHEA-COMP:10686"/>
        <dbReference type="ChEBI" id="CHEBI:15378"/>
        <dbReference type="ChEBI" id="CHEBI:18036"/>
        <dbReference type="ChEBI" id="CHEBI:30616"/>
        <dbReference type="ChEBI" id="CHEBI:57692"/>
        <dbReference type="ChEBI" id="CHEBI:58307"/>
        <dbReference type="ChEBI" id="CHEBI:58503"/>
        <dbReference type="ChEBI" id="CHEBI:58537"/>
        <dbReference type="EC" id="2.5.1.17"/>
    </reaction>
</comment>
<keyword evidence="1 4" id="KW-0808">Transferase</keyword>
<comment type="similarity">
    <text evidence="4">Belongs to the Cob(I)alamin adenosyltransferase family.</text>
</comment>
<evidence type="ECO:0000256" key="3">
    <source>
        <dbReference type="ARBA" id="ARBA00022840"/>
    </source>
</evidence>
<dbReference type="PANTHER" id="PTHR12213:SF0">
    <property type="entry name" value="CORRINOID ADENOSYLTRANSFERASE MMAB"/>
    <property type="match status" value="1"/>
</dbReference>
<dbReference type="EC" id="2.5.1.17" evidence="4"/>
<dbReference type="InterPro" id="IPR036451">
    <property type="entry name" value="CblAdoTrfase-like_sf"/>
</dbReference>
<keyword evidence="3 4" id="KW-0067">ATP-binding</keyword>
<gene>
    <name evidence="6" type="ORF">C5Y96_21155</name>
</gene>
<comment type="pathway">
    <text evidence="4">Cofactor biosynthesis; adenosylcobalamin biosynthesis; adenosylcobalamin from cob(II)yrinate a,c-diamide: step 2/7.</text>
</comment>
<dbReference type="EMBL" id="PUIA01000069">
    <property type="protein sequence ID" value="PQO25963.1"/>
    <property type="molecule type" value="Genomic_DNA"/>
</dbReference>
<dbReference type="SUPFAM" id="SSF89028">
    <property type="entry name" value="Cobalamin adenosyltransferase-like"/>
    <property type="match status" value="1"/>
</dbReference>
<accession>A0A2S8F1F4</accession>
<dbReference type="AlphaFoldDB" id="A0A2S8F1F4"/>
<keyword evidence="4" id="KW-0169">Cobalamin biosynthesis</keyword>
<dbReference type="InterPro" id="IPR016030">
    <property type="entry name" value="CblAdoTrfase-like"/>
</dbReference>
<dbReference type="UniPathway" id="UPA00148">
    <property type="reaction ID" value="UER00233"/>
</dbReference>
<keyword evidence="2 4" id="KW-0547">Nucleotide-binding</keyword>
<evidence type="ECO:0000256" key="1">
    <source>
        <dbReference type="ARBA" id="ARBA00022679"/>
    </source>
</evidence>
<comment type="catalytic activity">
    <reaction evidence="4">
        <text>2 cob(II)alamin + reduced [electron-transfer flavoprotein] + 2 ATP = 2 adenosylcob(III)alamin + 2 triphosphate + oxidized [electron-transfer flavoprotein] + 3 H(+)</text>
        <dbReference type="Rhea" id="RHEA:28671"/>
        <dbReference type="Rhea" id="RHEA-COMP:10685"/>
        <dbReference type="Rhea" id="RHEA-COMP:10686"/>
        <dbReference type="ChEBI" id="CHEBI:15378"/>
        <dbReference type="ChEBI" id="CHEBI:16304"/>
        <dbReference type="ChEBI" id="CHEBI:18036"/>
        <dbReference type="ChEBI" id="CHEBI:18408"/>
        <dbReference type="ChEBI" id="CHEBI:30616"/>
        <dbReference type="ChEBI" id="CHEBI:57692"/>
        <dbReference type="ChEBI" id="CHEBI:58307"/>
        <dbReference type="EC" id="2.5.1.17"/>
    </reaction>
</comment>
<comment type="caution">
    <text evidence="6">The sequence shown here is derived from an EMBL/GenBank/DDBJ whole genome shotgun (WGS) entry which is preliminary data.</text>
</comment>
<dbReference type="PANTHER" id="PTHR12213">
    <property type="entry name" value="CORRINOID ADENOSYLTRANSFERASE"/>
    <property type="match status" value="1"/>
</dbReference>
<feature type="domain" description="Cobalamin adenosyltransferase-like" evidence="5">
    <location>
        <begin position="24"/>
        <end position="199"/>
    </location>
</feature>
<dbReference type="Pfam" id="PF01923">
    <property type="entry name" value="Cob_adeno_trans"/>
    <property type="match status" value="1"/>
</dbReference>
<evidence type="ECO:0000259" key="5">
    <source>
        <dbReference type="Pfam" id="PF01923"/>
    </source>
</evidence>
<evidence type="ECO:0000256" key="2">
    <source>
        <dbReference type="ARBA" id="ARBA00022741"/>
    </source>
</evidence>
<protein>
    <recommendedName>
        <fullName evidence="4">Corrinoid adenosyltransferase</fullName>
        <ecNumber evidence="4">2.5.1.17</ecNumber>
    </recommendedName>
    <alternativeName>
        <fullName evidence="4">Cob(II)alamin adenosyltransferase</fullName>
    </alternativeName>
    <alternativeName>
        <fullName evidence="4">Cob(II)yrinic acid a,c-diamide adenosyltransferase</fullName>
    </alternativeName>
    <alternativeName>
        <fullName evidence="4">Cobinamide/cobalamin adenosyltransferase</fullName>
    </alternativeName>
</protein>
<dbReference type="Proteomes" id="UP000240009">
    <property type="component" value="Unassembled WGS sequence"/>
</dbReference>